<sequence length="147" mass="17368">MYPGHLAELTARTKKRTFTETKNPISPTISPVQFPQQFRPFILRLNSQSDPQTRLPKRKILFPQQFRPFILRLNSQSDPQTRKTYRYPGGIWQRRPEKSEIWRIRIKKLDEIGFELIAFDSEFGNDVPKKARSGEYELKSLTRSDSN</sequence>
<organism evidence="1 2">
    <name type="scientific">Popillia japonica</name>
    <name type="common">Japanese beetle</name>
    <dbReference type="NCBI Taxonomy" id="7064"/>
    <lineage>
        <taxon>Eukaryota</taxon>
        <taxon>Metazoa</taxon>
        <taxon>Ecdysozoa</taxon>
        <taxon>Arthropoda</taxon>
        <taxon>Hexapoda</taxon>
        <taxon>Insecta</taxon>
        <taxon>Pterygota</taxon>
        <taxon>Neoptera</taxon>
        <taxon>Endopterygota</taxon>
        <taxon>Coleoptera</taxon>
        <taxon>Polyphaga</taxon>
        <taxon>Scarabaeiformia</taxon>
        <taxon>Scarabaeidae</taxon>
        <taxon>Rutelinae</taxon>
        <taxon>Popillia</taxon>
    </lineage>
</organism>
<gene>
    <name evidence="1" type="ORF">QE152_g6291</name>
</gene>
<proteinExistence type="predicted"/>
<name>A0AAW1MJ79_POPJA</name>
<accession>A0AAW1MJ79</accession>
<dbReference type="AlphaFoldDB" id="A0AAW1MJ79"/>
<evidence type="ECO:0000313" key="1">
    <source>
        <dbReference type="EMBL" id="KAK9746197.1"/>
    </source>
</evidence>
<comment type="caution">
    <text evidence="1">The sequence shown here is derived from an EMBL/GenBank/DDBJ whole genome shotgun (WGS) entry which is preliminary data.</text>
</comment>
<keyword evidence="2" id="KW-1185">Reference proteome</keyword>
<dbReference type="EMBL" id="JASPKY010000041">
    <property type="protein sequence ID" value="KAK9746197.1"/>
    <property type="molecule type" value="Genomic_DNA"/>
</dbReference>
<dbReference type="Proteomes" id="UP001458880">
    <property type="component" value="Unassembled WGS sequence"/>
</dbReference>
<evidence type="ECO:0000313" key="2">
    <source>
        <dbReference type="Proteomes" id="UP001458880"/>
    </source>
</evidence>
<reference evidence="1 2" key="1">
    <citation type="journal article" date="2024" name="BMC Genomics">
        <title>De novo assembly and annotation of Popillia japonica's genome with initial clues to its potential as an invasive pest.</title>
        <authorList>
            <person name="Cucini C."/>
            <person name="Boschi S."/>
            <person name="Funari R."/>
            <person name="Cardaioli E."/>
            <person name="Iannotti N."/>
            <person name="Marturano G."/>
            <person name="Paoli F."/>
            <person name="Bruttini M."/>
            <person name="Carapelli A."/>
            <person name="Frati F."/>
            <person name="Nardi F."/>
        </authorList>
    </citation>
    <scope>NUCLEOTIDE SEQUENCE [LARGE SCALE GENOMIC DNA]</scope>
    <source>
        <strain evidence="1">DMR45628</strain>
    </source>
</reference>
<protein>
    <submittedName>
        <fullName evidence="1">Uncharacterized protein</fullName>
    </submittedName>
</protein>